<accession>A0A8K0K7M9</accession>
<comment type="caution">
    <text evidence="2">The sequence shown here is derived from an EMBL/GenBank/DDBJ whole genome shotgun (WGS) entry which is preliminary data.</text>
</comment>
<dbReference type="Pfam" id="PF22123">
    <property type="entry name" value="Exu_RNase_H_like"/>
    <property type="match status" value="1"/>
</dbReference>
<protein>
    <recommendedName>
        <fullName evidence="1">Exuperantia RNAse H-like domain-containing protein</fullName>
    </recommendedName>
</protein>
<dbReference type="Proteomes" id="UP000792457">
    <property type="component" value="Unassembled WGS sequence"/>
</dbReference>
<dbReference type="InterPro" id="IPR012337">
    <property type="entry name" value="RNaseH-like_sf"/>
</dbReference>
<dbReference type="GO" id="GO:0045450">
    <property type="term" value="P:bicoid mRNA localization"/>
    <property type="evidence" value="ECO:0007669"/>
    <property type="project" value="InterPro"/>
</dbReference>
<gene>
    <name evidence="2" type="ORF">J437_LFUL008548</name>
</gene>
<sequence length="364" mass="41217">MNKMSNSLSVPPVEETLPPGNYVVVTWDLETTDRHIDDYICQIGAYCPWYQPFNQYVLPMKNVDPEASSKIHLQVVFVGGQRVLINTVTRRILDTTDERTALLRFYEWLRQIAEVACKWSVSQYGNREERGAAVGSIPKKRPCSVVLVSHSGIKLDIPVLLQALSRHCLTDMFFEVVSGFGDSFAPFAMELRSQFSSLSLQSLYTALVGGEITKEHDAAADAEAVYRVLEAAFGGPLSVNIPQVGRYCYTYPAMAYYVEWKRSLNEKAKGMRAVVAHVRDFRQAGKIKSDLLTLGYDYPTLCLKWNNLGESRFSEELLSQLEYSKKNGATSYLTHMSELPPPVVVREVVQHFKKWGRNWGHRSN</sequence>
<dbReference type="GO" id="GO:0042803">
    <property type="term" value="F:protein homodimerization activity"/>
    <property type="evidence" value="ECO:0007669"/>
    <property type="project" value="InterPro"/>
</dbReference>
<organism evidence="2 3">
    <name type="scientific">Ladona fulva</name>
    <name type="common">Scarce chaser dragonfly</name>
    <name type="synonym">Libellula fulva</name>
    <dbReference type="NCBI Taxonomy" id="123851"/>
    <lineage>
        <taxon>Eukaryota</taxon>
        <taxon>Metazoa</taxon>
        <taxon>Ecdysozoa</taxon>
        <taxon>Arthropoda</taxon>
        <taxon>Hexapoda</taxon>
        <taxon>Insecta</taxon>
        <taxon>Pterygota</taxon>
        <taxon>Palaeoptera</taxon>
        <taxon>Odonata</taxon>
        <taxon>Epiprocta</taxon>
        <taxon>Anisoptera</taxon>
        <taxon>Libelluloidea</taxon>
        <taxon>Libellulidae</taxon>
        <taxon>Ladona</taxon>
    </lineage>
</organism>
<keyword evidence="3" id="KW-1185">Reference proteome</keyword>
<dbReference type="AlphaFoldDB" id="A0A8K0K7M9"/>
<dbReference type="SUPFAM" id="SSF53098">
    <property type="entry name" value="Ribonuclease H-like"/>
    <property type="match status" value="1"/>
</dbReference>
<dbReference type="PANTHER" id="PTHR12384">
    <property type="entry name" value="MATERNAL PROTEIN EXUPERANTIA"/>
    <property type="match status" value="1"/>
</dbReference>
<reference evidence="2" key="2">
    <citation type="submission" date="2017-10" db="EMBL/GenBank/DDBJ databases">
        <title>Ladona fulva Genome sequencing and assembly.</title>
        <authorList>
            <person name="Murali S."/>
            <person name="Richards S."/>
            <person name="Bandaranaike D."/>
            <person name="Bellair M."/>
            <person name="Blankenburg K."/>
            <person name="Chao H."/>
            <person name="Dinh H."/>
            <person name="Doddapaneni H."/>
            <person name="Dugan-Rocha S."/>
            <person name="Elkadiri S."/>
            <person name="Gnanaolivu R."/>
            <person name="Hernandez B."/>
            <person name="Skinner E."/>
            <person name="Javaid M."/>
            <person name="Lee S."/>
            <person name="Li M."/>
            <person name="Ming W."/>
            <person name="Munidasa M."/>
            <person name="Muniz J."/>
            <person name="Nguyen L."/>
            <person name="Hughes D."/>
            <person name="Osuji N."/>
            <person name="Pu L.-L."/>
            <person name="Puazo M."/>
            <person name="Qu C."/>
            <person name="Quiroz J."/>
            <person name="Raj R."/>
            <person name="Weissenberger G."/>
            <person name="Xin Y."/>
            <person name="Zou X."/>
            <person name="Han Y."/>
            <person name="Worley K."/>
            <person name="Muzny D."/>
            <person name="Gibbs R."/>
        </authorList>
    </citation>
    <scope>NUCLEOTIDE SEQUENCE</scope>
    <source>
        <strain evidence="2">Sampled in the wild</strain>
    </source>
</reference>
<proteinExistence type="predicted"/>
<name>A0A8K0K7M9_LADFU</name>
<dbReference type="PANTHER" id="PTHR12384:SF2">
    <property type="entry name" value="MATERNAL PROTEIN EXUPERANTIA"/>
    <property type="match status" value="1"/>
</dbReference>
<reference evidence="2" key="1">
    <citation type="submission" date="2013-04" db="EMBL/GenBank/DDBJ databases">
        <authorList>
            <person name="Qu J."/>
            <person name="Murali S.C."/>
            <person name="Bandaranaike D."/>
            <person name="Bellair M."/>
            <person name="Blankenburg K."/>
            <person name="Chao H."/>
            <person name="Dinh H."/>
            <person name="Doddapaneni H."/>
            <person name="Downs B."/>
            <person name="Dugan-Rocha S."/>
            <person name="Elkadiri S."/>
            <person name="Gnanaolivu R.D."/>
            <person name="Hernandez B."/>
            <person name="Javaid M."/>
            <person name="Jayaseelan J.C."/>
            <person name="Lee S."/>
            <person name="Li M."/>
            <person name="Ming W."/>
            <person name="Munidasa M."/>
            <person name="Muniz J."/>
            <person name="Nguyen L."/>
            <person name="Ongeri F."/>
            <person name="Osuji N."/>
            <person name="Pu L.-L."/>
            <person name="Puazo M."/>
            <person name="Qu C."/>
            <person name="Quiroz J."/>
            <person name="Raj R."/>
            <person name="Weissenberger G."/>
            <person name="Xin Y."/>
            <person name="Zou X."/>
            <person name="Han Y."/>
            <person name="Richards S."/>
            <person name="Worley K."/>
            <person name="Muzny D."/>
            <person name="Gibbs R."/>
        </authorList>
    </citation>
    <scope>NUCLEOTIDE SEQUENCE</scope>
    <source>
        <strain evidence="2">Sampled in the wild</strain>
    </source>
</reference>
<evidence type="ECO:0000259" key="1">
    <source>
        <dbReference type="Pfam" id="PF22123"/>
    </source>
</evidence>
<evidence type="ECO:0000313" key="3">
    <source>
        <dbReference type="Proteomes" id="UP000792457"/>
    </source>
</evidence>
<dbReference type="InterPro" id="IPR037998">
    <property type="entry name" value="Exu"/>
</dbReference>
<dbReference type="InterPro" id="IPR036397">
    <property type="entry name" value="RNaseH_sf"/>
</dbReference>
<dbReference type="GO" id="GO:0003723">
    <property type="term" value="F:RNA binding"/>
    <property type="evidence" value="ECO:0007669"/>
    <property type="project" value="InterPro"/>
</dbReference>
<feature type="domain" description="Exuperantia RNAse H-like" evidence="1">
    <location>
        <begin position="22"/>
        <end position="113"/>
    </location>
</feature>
<dbReference type="OrthoDB" id="8251179at2759"/>
<evidence type="ECO:0000313" key="2">
    <source>
        <dbReference type="EMBL" id="KAG8229974.1"/>
    </source>
</evidence>
<dbReference type="InterPro" id="IPR054362">
    <property type="entry name" value="Exu_RNase_H-like"/>
</dbReference>
<dbReference type="EMBL" id="KZ308456">
    <property type="protein sequence ID" value="KAG8229974.1"/>
    <property type="molecule type" value="Genomic_DNA"/>
</dbReference>
<dbReference type="Gene3D" id="3.30.420.10">
    <property type="entry name" value="Ribonuclease H-like superfamily/Ribonuclease H"/>
    <property type="match status" value="1"/>
</dbReference>